<dbReference type="SUPFAM" id="SSF53850">
    <property type="entry name" value="Periplasmic binding protein-like II"/>
    <property type="match status" value="1"/>
</dbReference>
<dbReference type="PANTHER" id="PTHR45339:SF1">
    <property type="entry name" value="HYBRID SIGNAL TRANSDUCTION HISTIDINE KINASE J"/>
    <property type="match status" value="1"/>
</dbReference>
<dbReference type="InterPro" id="IPR004358">
    <property type="entry name" value="Sig_transdc_His_kin-like_C"/>
</dbReference>
<dbReference type="Proteomes" id="UP000032737">
    <property type="component" value="Chromosome"/>
</dbReference>
<keyword evidence="10" id="KW-0067">ATP-binding</keyword>
<comment type="catalytic activity">
    <reaction evidence="1">
        <text>ATP + protein L-histidine = ADP + protein N-phospho-L-histidine.</text>
        <dbReference type="EC" id="2.7.13.3"/>
    </reaction>
</comment>
<evidence type="ECO:0000256" key="9">
    <source>
        <dbReference type="ARBA" id="ARBA00022777"/>
    </source>
</evidence>
<evidence type="ECO:0000256" key="3">
    <source>
        <dbReference type="ARBA" id="ARBA00006402"/>
    </source>
</evidence>
<dbReference type="PROSITE" id="PS50110">
    <property type="entry name" value="RESPONSE_REGULATORY"/>
    <property type="match status" value="2"/>
</dbReference>
<dbReference type="STRING" id="61635.BN85300520"/>
<dbReference type="Pfam" id="PF00497">
    <property type="entry name" value="SBP_bac_3"/>
    <property type="match status" value="1"/>
</dbReference>
<keyword evidence="17" id="KW-0732">Signal</keyword>
<dbReference type="InterPro" id="IPR003661">
    <property type="entry name" value="HisK_dim/P_dom"/>
</dbReference>
<evidence type="ECO:0000259" key="18">
    <source>
        <dbReference type="PROSITE" id="PS50109"/>
    </source>
</evidence>
<dbReference type="Gene3D" id="1.10.287.130">
    <property type="match status" value="1"/>
</dbReference>
<dbReference type="InterPro" id="IPR005467">
    <property type="entry name" value="His_kinase_dom"/>
</dbReference>
<dbReference type="InterPro" id="IPR001789">
    <property type="entry name" value="Sig_transdc_resp-reg_receiver"/>
</dbReference>
<dbReference type="SMART" id="SM00388">
    <property type="entry name" value="HisKA"/>
    <property type="match status" value="1"/>
</dbReference>
<dbReference type="EMBL" id="FO681348">
    <property type="protein sequence ID" value="CCV65073.1"/>
    <property type="molecule type" value="Genomic_DNA"/>
</dbReference>
<keyword evidence="5" id="KW-1003">Cell membrane</keyword>
<feature type="domain" description="Histidine kinase" evidence="18">
    <location>
        <begin position="331"/>
        <end position="552"/>
    </location>
</feature>
<dbReference type="CDD" id="cd17546">
    <property type="entry name" value="REC_hyHK_CKI1_RcsC-like"/>
    <property type="match status" value="1"/>
</dbReference>
<evidence type="ECO:0000256" key="1">
    <source>
        <dbReference type="ARBA" id="ARBA00000085"/>
    </source>
</evidence>
<dbReference type="GO" id="GO:0005886">
    <property type="term" value="C:plasma membrane"/>
    <property type="evidence" value="ECO:0007669"/>
    <property type="project" value="UniProtKB-SubCell"/>
</dbReference>
<feature type="modified residue" description="4-aspartylphosphate" evidence="15">
    <location>
        <position position="770"/>
    </location>
</feature>
<keyword evidence="6 15" id="KW-0597">Phosphoprotein</keyword>
<evidence type="ECO:0000256" key="11">
    <source>
        <dbReference type="ARBA" id="ARBA00022989"/>
    </source>
</evidence>
<reference evidence="20 21" key="1">
    <citation type="journal article" date="2013" name="J. Mol. Microbiol. Biotechnol.">
        <title>Analysis of the Complete Genomes of Acholeplasma brassicae , A. palmae and A. laidlawii and Their Comparison to the Obligate Parasites from ' Candidatus Phytoplasma'.</title>
        <authorList>
            <person name="Kube M."/>
            <person name="Siewert C."/>
            <person name="Migdoll A.M."/>
            <person name="Duduk B."/>
            <person name="Holz S."/>
            <person name="Rabus R."/>
            <person name="Seemuller E."/>
            <person name="Mitrovic J."/>
            <person name="Muller I."/>
            <person name="Buttner C."/>
            <person name="Reinhardt R."/>
        </authorList>
    </citation>
    <scope>NUCLEOTIDE SEQUENCE [LARGE SCALE GENOMIC DNA]</scope>
    <source>
        <strain evidence="21">0502</strain>
    </source>
</reference>
<dbReference type="Gene3D" id="3.30.565.10">
    <property type="entry name" value="Histidine kinase-like ATPase, C-terminal domain"/>
    <property type="match status" value="1"/>
</dbReference>
<name>U4KQS1_9MOLU</name>
<keyword evidence="12" id="KW-0902">Two-component regulatory system</keyword>
<keyword evidence="8" id="KW-0547">Nucleotide-binding</keyword>
<dbReference type="SUPFAM" id="SSF55874">
    <property type="entry name" value="ATPase domain of HSP90 chaperone/DNA topoisomerase II/histidine kinase"/>
    <property type="match status" value="1"/>
</dbReference>
<dbReference type="PROSITE" id="PS50109">
    <property type="entry name" value="HIS_KIN"/>
    <property type="match status" value="1"/>
</dbReference>
<dbReference type="InterPro" id="IPR011006">
    <property type="entry name" value="CheY-like_superfamily"/>
</dbReference>
<dbReference type="InterPro" id="IPR036097">
    <property type="entry name" value="HisK_dim/P_sf"/>
</dbReference>
<dbReference type="Gene3D" id="3.40.50.2300">
    <property type="match status" value="2"/>
</dbReference>
<dbReference type="SMART" id="SM00387">
    <property type="entry name" value="HATPase_c"/>
    <property type="match status" value="1"/>
</dbReference>
<proteinExistence type="inferred from homology"/>
<dbReference type="Gene3D" id="3.40.190.10">
    <property type="entry name" value="Periplasmic binding protein-like II"/>
    <property type="match status" value="2"/>
</dbReference>
<dbReference type="SMART" id="SM00448">
    <property type="entry name" value="REC"/>
    <property type="match status" value="2"/>
</dbReference>
<dbReference type="SMART" id="SM00062">
    <property type="entry name" value="PBPb"/>
    <property type="match status" value="1"/>
</dbReference>
<evidence type="ECO:0000313" key="20">
    <source>
        <dbReference type="EMBL" id="CCV65073.1"/>
    </source>
</evidence>
<dbReference type="HOGENOM" id="CLU_000445_104_12_14"/>
<evidence type="ECO:0000256" key="7">
    <source>
        <dbReference type="ARBA" id="ARBA00022692"/>
    </source>
</evidence>
<evidence type="ECO:0000259" key="19">
    <source>
        <dbReference type="PROSITE" id="PS50110"/>
    </source>
</evidence>
<feature type="domain" description="Response regulatory" evidence="19">
    <location>
        <begin position="573"/>
        <end position="696"/>
    </location>
</feature>
<organism evidence="20 21">
    <name type="scientific">Acholeplasma brassicae</name>
    <dbReference type="NCBI Taxonomy" id="61635"/>
    <lineage>
        <taxon>Bacteria</taxon>
        <taxon>Bacillati</taxon>
        <taxon>Mycoplasmatota</taxon>
        <taxon>Mollicutes</taxon>
        <taxon>Acholeplasmatales</taxon>
        <taxon>Acholeplasmataceae</taxon>
        <taxon>Acholeplasma</taxon>
    </lineage>
</organism>
<dbReference type="InterPro" id="IPR036890">
    <property type="entry name" value="HATPase_C_sf"/>
</dbReference>
<dbReference type="CDD" id="cd01007">
    <property type="entry name" value="PBP2_BvgS_HisK_like"/>
    <property type="match status" value="1"/>
</dbReference>
<dbReference type="InterPro" id="IPR001638">
    <property type="entry name" value="Solute-binding_3/MltF_N"/>
</dbReference>
<dbReference type="KEGG" id="abra:BN85300520"/>
<dbReference type="Pfam" id="PF00512">
    <property type="entry name" value="HisKA"/>
    <property type="match status" value="1"/>
</dbReference>
<dbReference type="Pfam" id="PF00072">
    <property type="entry name" value="Response_reg"/>
    <property type="match status" value="1"/>
</dbReference>
<accession>U4KQS1</accession>
<evidence type="ECO:0000256" key="16">
    <source>
        <dbReference type="SAM" id="Coils"/>
    </source>
</evidence>
<feature type="coiled-coil region" evidence="16">
    <location>
        <begin position="294"/>
        <end position="324"/>
    </location>
</feature>
<dbReference type="CDD" id="cd16922">
    <property type="entry name" value="HATPase_EvgS-ArcB-TorS-like"/>
    <property type="match status" value="1"/>
</dbReference>
<keyword evidence="21" id="KW-1185">Reference proteome</keyword>
<keyword evidence="9 20" id="KW-0808">Transferase</keyword>
<sequence>MKKYLIFLLSMTLLLAFQTTRDLNASSLNLSQNEMDYINDHPILKTGVDPMFVPFEFIENGDYLGIASDYIKLIEARTGLTFEVVENLTWAQAYFKALEGEIDVLPALSKTSDRENFFLFSSMYYEIKRVIVTLNSDQKIKSLSDLEGKTVAVQINSSHHSYLLGFPNINLSLYDEIDEALTAVSDGREIAFVGNLATTDYLIKSSGITNLRFSAIPSNDPVGLHFAIQKDNLVLLSILNKALSSISAEEKVAIHSKWVTVDTLETKDFGPLIQTLVILGSFILVAGIISSYWIVRLRSEIIEKEKTRKDLEAAKKEAEAANLVKSTFMARMSHEIRTPLNAITGMSYLLKKTDVNFTQKMYLERITQASTNMLNLINDILDYSKIESSKIELEEITFSLDQVVFNLMSILAVKIEEKGLNFRYIKDPKLHTYYRGDPKRIEQVLLNLLNNAIKFTDKGDVIFEIHQKAVGEDKEHLILSVKDTGIGMNKEVMSQLFVPFKQADASINRRFGGSGLGLSIVKHLVELMGGSVSVYSKEFEGSTFVVELSLSYDQEKEASVLKESSNTFFKNIHALVLDKNTSNLNMMETYLHSFGIRSELTTSSVSAESLITQYNQKMTDPFDLLICDYETPSEKGLEFIQRLKENTAIKQFPKIILMIPMQRTDLFDQLNHEAIDAAIGKPVISSILHNTLLEVFLPKSLEKTKEKIQDEAIEKLNKIILIVDDNDTNQLISKLLLEQQGFDTLRADDGLEAVKLYQSKSADIDLILMDIHMPNLNGYDATKQILRMNKDALVIAMSAEIGPEVIKTTIEVGMVGYVSKPFDPEVLTHQIKQTLNKHNKPVVQERLPINVNKGIKQLGENADLYTLVIKEYYKETSEVGIELSQAVIEKDYIKTRSILHKLRSSSASIGADQLYEIILKMHKSALEEDSNQLTQLLDEFNLVFKDTRDYIKKHYIIESAD</sequence>
<dbReference type="FunFam" id="3.30.565.10:FF:000010">
    <property type="entry name" value="Sensor histidine kinase RcsC"/>
    <property type="match status" value="1"/>
</dbReference>
<keyword evidence="7" id="KW-0812">Transmembrane</keyword>
<dbReference type="SUPFAM" id="SSF47384">
    <property type="entry name" value="Homodimeric domain of signal transducing histidine kinase"/>
    <property type="match status" value="1"/>
</dbReference>
<keyword evidence="11" id="KW-1133">Transmembrane helix</keyword>
<evidence type="ECO:0000256" key="17">
    <source>
        <dbReference type="SAM" id="SignalP"/>
    </source>
</evidence>
<evidence type="ECO:0000256" key="6">
    <source>
        <dbReference type="ARBA" id="ARBA00022553"/>
    </source>
</evidence>
<dbReference type="InterPro" id="IPR036641">
    <property type="entry name" value="HPT_dom_sf"/>
</dbReference>
<feature type="domain" description="Response regulatory" evidence="19">
    <location>
        <begin position="719"/>
        <end position="835"/>
    </location>
</feature>
<dbReference type="CDD" id="cd00082">
    <property type="entry name" value="HisKA"/>
    <property type="match status" value="1"/>
</dbReference>
<dbReference type="Pfam" id="PF02518">
    <property type="entry name" value="HATPase_c"/>
    <property type="match status" value="1"/>
</dbReference>
<evidence type="ECO:0000256" key="15">
    <source>
        <dbReference type="PROSITE-ProRule" id="PRU00169"/>
    </source>
</evidence>
<dbReference type="EC" id="2.7.13.3" evidence="4"/>
<keyword evidence="13" id="KW-0472">Membrane</keyword>
<gene>
    <name evidence="20" type="ORF">BN85300520</name>
</gene>
<comment type="subcellular location">
    <subcellularLocation>
        <location evidence="2">Cell membrane</location>
        <topology evidence="2">Multi-pass membrane protein</topology>
    </subcellularLocation>
</comment>
<dbReference type="GO" id="GO:0005524">
    <property type="term" value="F:ATP binding"/>
    <property type="evidence" value="ECO:0007669"/>
    <property type="project" value="UniProtKB-KW"/>
</dbReference>
<dbReference type="Gene3D" id="1.20.120.160">
    <property type="entry name" value="HPT domain"/>
    <property type="match status" value="1"/>
</dbReference>
<feature type="modified residue" description="4-aspartylphosphate" evidence="15">
    <location>
        <position position="628"/>
    </location>
</feature>
<protein>
    <recommendedName>
        <fullName evidence="14">Circadian input-output histidine kinase CikA</fullName>
        <ecNumber evidence="4">2.7.13.3</ecNumber>
    </recommendedName>
</protein>
<dbReference type="SUPFAM" id="SSF52172">
    <property type="entry name" value="CheY-like"/>
    <property type="match status" value="2"/>
</dbReference>
<evidence type="ECO:0000256" key="10">
    <source>
        <dbReference type="ARBA" id="ARBA00022840"/>
    </source>
</evidence>
<dbReference type="PRINTS" id="PR00344">
    <property type="entry name" value="BCTRLSENSOR"/>
</dbReference>
<dbReference type="AlphaFoldDB" id="U4KQS1"/>
<evidence type="ECO:0000256" key="2">
    <source>
        <dbReference type="ARBA" id="ARBA00004651"/>
    </source>
</evidence>
<evidence type="ECO:0000256" key="12">
    <source>
        <dbReference type="ARBA" id="ARBA00023012"/>
    </source>
</evidence>
<evidence type="ECO:0000256" key="5">
    <source>
        <dbReference type="ARBA" id="ARBA00022475"/>
    </source>
</evidence>
<comment type="similarity">
    <text evidence="3">In the N-terminal section; belongs to the phytochrome family.</text>
</comment>
<keyword evidence="16" id="KW-0175">Coiled coil</keyword>
<keyword evidence="9 20" id="KW-0418">Kinase</keyword>
<dbReference type="OrthoDB" id="9811620at2"/>
<dbReference type="InterPro" id="IPR003594">
    <property type="entry name" value="HATPase_dom"/>
</dbReference>
<feature type="chain" id="PRO_5004650728" description="Circadian input-output histidine kinase CikA" evidence="17">
    <location>
        <begin position="22"/>
        <end position="961"/>
    </location>
</feature>
<dbReference type="GO" id="GO:0000155">
    <property type="term" value="F:phosphorelay sensor kinase activity"/>
    <property type="evidence" value="ECO:0007669"/>
    <property type="project" value="InterPro"/>
</dbReference>
<evidence type="ECO:0000256" key="14">
    <source>
        <dbReference type="ARBA" id="ARBA00074306"/>
    </source>
</evidence>
<evidence type="ECO:0000256" key="4">
    <source>
        <dbReference type="ARBA" id="ARBA00012438"/>
    </source>
</evidence>
<dbReference type="RefSeq" id="WP_030003947.1">
    <property type="nucleotide sequence ID" value="NC_022549.1"/>
</dbReference>
<evidence type="ECO:0000256" key="13">
    <source>
        <dbReference type="ARBA" id="ARBA00023136"/>
    </source>
</evidence>
<evidence type="ECO:0000313" key="21">
    <source>
        <dbReference type="Proteomes" id="UP000032737"/>
    </source>
</evidence>
<dbReference type="PANTHER" id="PTHR45339">
    <property type="entry name" value="HYBRID SIGNAL TRANSDUCTION HISTIDINE KINASE J"/>
    <property type="match status" value="1"/>
</dbReference>
<feature type="signal peptide" evidence="17">
    <location>
        <begin position="1"/>
        <end position="21"/>
    </location>
</feature>
<dbReference type="SUPFAM" id="SSF47226">
    <property type="entry name" value="Histidine-containing phosphotransfer domain, HPT domain"/>
    <property type="match status" value="1"/>
</dbReference>
<evidence type="ECO:0000256" key="8">
    <source>
        <dbReference type="ARBA" id="ARBA00022741"/>
    </source>
</evidence>